<dbReference type="VEuPathDB" id="FungiDB:JI435_431860"/>
<accession>Q0UZE9</accession>
<proteinExistence type="predicted"/>
<dbReference type="RefSeq" id="XP_001793458.1">
    <property type="nucleotide sequence ID" value="XM_001793406.1"/>
</dbReference>
<organism evidence="1 2">
    <name type="scientific">Phaeosphaeria nodorum (strain SN15 / ATCC MYA-4574 / FGSC 10173)</name>
    <name type="common">Glume blotch fungus</name>
    <name type="synonym">Parastagonospora nodorum</name>
    <dbReference type="NCBI Taxonomy" id="321614"/>
    <lineage>
        <taxon>Eukaryota</taxon>
        <taxon>Fungi</taxon>
        <taxon>Dikarya</taxon>
        <taxon>Ascomycota</taxon>
        <taxon>Pezizomycotina</taxon>
        <taxon>Dothideomycetes</taxon>
        <taxon>Pleosporomycetidae</taxon>
        <taxon>Pleosporales</taxon>
        <taxon>Pleosporineae</taxon>
        <taxon>Phaeosphaeriaceae</taxon>
        <taxon>Parastagonospora</taxon>
    </lineage>
</organism>
<dbReference type="AlphaFoldDB" id="Q0UZE9"/>
<dbReference type="InParanoid" id="Q0UZE9"/>
<dbReference type="EMBL" id="CH445328">
    <property type="protein sequence ID" value="EAT89596.1"/>
    <property type="molecule type" value="Genomic_DNA"/>
</dbReference>
<evidence type="ECO:0000313" key="1">
    <source>
        <dbReference type="EMBL" id="EAT89596.1"/>
    </source>
</evidence>
<dbReference type="HOGENOM" id="CLU_1960370_0_0_1"/>
<reference evidence="2" key="1">
    <citation type="journal article" date="2007" name="Plant Cell">
        <title>Dothideomycete-plant interactions illuminated by genome sequencing and EST analysis of the wheat pathogen Stagonospora nodorum.</title>
        <authorList>
            <person name="Hane J.K."/>
            <person name="Lowe R.G."/>
            <person name="Solomon P.S."/>
            <person name="Tan K.C."/>
            <person name="Schoch C.L."/>
            <person name="Spatafora J.W."/>
            <person name="Crous P.W."/>
            <person name="Kodira C."/>
            <person name="Birren B.W."/>
            <person name="Galagan J.E."/>
            <person name="Torriani S.F."/>
            <person name="McDonald B.A."/>
            <person name="Oliver R.P."/>
        </authorList>
    </citation>
    <scope>NUCLEOTIDE SEQUENCE [LARGE SCALE GENOMIC DNA]</scope>
    <source>
        <strain evidence="2">SN15 / ATCC MYA-4574 / FGSC 10173</strain>
    </source>
</reference>
<name>Q0UZE9_PHANO</name>
<evidence type="ECO:0000313" key="2">
    <source>
        <dbReference type="Proteomes" id="UP000001055"/>
    </source>
</evidence>
<dbReference type="KEGG" id="pno:SNOG_02865"/>
<gene>
    <name evidence="1" type="ORF">SNOG_02865</name>
</gene>
<sequence length="128" mass="14318">MARCDDRNISDAFETLPTTLLSGSDEPSALDLEDDSIVQPTVHLHGGKWHMQTDDFATTSQMGHVDAHGQPRTRGPTTIVWYCSEYSPARHRRLTISLFCTPFSHRNTPPTAPPQSSPTRRICIFLLV</sequence>
<dbReference type="GeneID" id="5970315"/>
<protein>
    <submittedName>
        <fullName evidence="1">Uncharacterized protein</fullName>
    </submittedName>
</protein>
<dbReference type="Proteomes" id="UP000001055">
    <property type="component" value="Unassembled WGS sequence"/>
</dbReference>